<dbReference type="SMART" id="SM01052">
    <property type="entry name" value="CAP_GLY"/>
    <property type="match status" value="1"/>
</dbReference>
<dbReference type="EMBL" id="BSXN01000950">
    <property type="protein sequence ID" value="GME70761.1"/>
    <property type="molecule type" value="Genomic_DNA"/>
</dbReference>
<feature type="compositionally biased region" description="Low complexity" evidence="1">
    <location>
        <begin position="226"/>
        <end position="246"/>
    </location>
</feature>
<feature type="compositionally biased region" description="Low complexity" evidence="1">
    <location>
        <begin position="159"/>
        <end position="190"/>
    </location>
</feature>
<protein>
    <submittedName>
        <fullName evidence="3">Unnamed protein product</fullName>
    </submittedName>
</protein>
<feature type="region of interest" description="Disordered" evidence="1">
    <location>
        <begin position="273"/>
        <end position="310"/>
    </location>
</feature>
<dbReference type="InterPro" id="IPR000938">
    <property type="entry name" value="CAP-Gly_domain"/>
</dbReference>
<dbReference type="Pfam" id="PF01302">
    <property type="entry name" value="CAP_GLY"/>
    <property type="match status" value="1"/>
</dbReference>
<dbReference type="AlphaFoldDB" id="A0A9W6WI00"/>
<evidence type="ECO:0000259" key="2">
    <source>
        <dbReference type="PROSITE" id="PS50245"/>
    </source>
</evidence>
<feature type="compositionally biased region" description="Low complexity" evidence="1">
    <location>
        <begin position="1"/>
        <end position="19"/>
    </location>
</feature>
<feature type="region of interest" description="Disordered" evidence="1">
    <location>
        <begin position="337"/>
        <end position="361"/>
    </location>
</feature>
<evidence type="ECO:0000256" key="1">
    <source>
        <dbReference type="SAM" id="MobiDB-lite"/>
    </source>
</evidence>
<organism evidence="3 4">
    <name type="scientific">Candida boidinii</name>
    <name type="common">Yeast</name>
    <dbReference type="NCBI Taxonomy" id="5477"/>
    <lineage>
        <taxon>Eukaryota</taxon>
        <taxon>Fungi</taxon>
        <taxon>Dikarya</taxon>
        <taxon>Ascomycota</taxon>
        <taxon>Saccharomycotina</taxon>
        <taxon>Pichiomycetes</taxon>
        <taxon>Pichiales</taxon>
        <taxon>Pichiaceae</taxon>
        <taxon>Ogataea</taxon>
        <taxon>Ogataea/Candida clade</taxon>
    </lineage>
</organism>
<feature type="compositionally biased region" description="Low complexity" evidence="1">
    <location>
        <begin position="337"/>
        <end position="352"/>
    </location>
</feature>
<dbReference type="Gene3D" id="2.30.30.190">
    <property type="entry name" value="CAP Gly-rich-like domain"/>
    <property type="match status" value="1"/>
</dbReference>
<evidence type="ECO:0000313" key="4">
    <source>
        <dbReference type="Proteomes" id="UP001165120"/>
    </source>
</evidence>
<feature type="domain" description="CAP-Gly" evidence="2">
    <location>
        <begin position="78"/>
        <end position="124"/>
    </location>
</feature>
<keyword evidence="4" id="KW-1185">Reference proteome</keyword>
<proteinExistence type="predicted"/>
<comment type="caution">
    <text evidence="3">The sequence shown here is derived from an EMBL/GenBank/DDBJ whole genome shotgun (WGS) entry which is preliminary data.</text>
</comment>
<reference evidence="3" key="1">
    <citation type="submission" date="2023-04" db="EMBL/GenBank/DDBJ databases">
        <title>Candida boidinii NBRC 10035.</title>
        <authorList>
            <person name="Ichikawa N."/>
            <person name="Sato H."/>
            <person name="Tonouchi N."/>
        </authorList>
    </citation>
    <scope>NUCLEOTIDE SEQUENCE</scope>
    <source>
        <strain evidence="3">NBRC 10035</strain>
    </source>
</reference>
<feature type="region of interest" description="Disordered" evidence="1">
    <location>
        <begin position="1"/>
        <end position="23"/>
    </location>
</feature>
<dbReference type="Proteomes" id="UP001165120">
    <property type="component" value="Unassembled WGS sequence"/>
</dbReference>
<accession>A0A9W6WI00</accession>
<feature type="compositionally biased region" description="Low complexity" evidence="1">
    <location>
        <begin position="273"/>
        <end position="296"/>
    </location>
</feature>
<feature type="region of interest" description="Disordered" evidence="1">
    <location>
        <begin position="159"/>
        <end position="194"/>
    </location>
</feature>
<evidence type="ECO:0000313" key="3">
    <source>
        <dbReference type="EMBL" id="GME70761.1"/>
    </source>
</evidence>
<feature type="compositionally biased region" description="Polar residues" evidence="1">
    <location>
        <begin position="297"/>
        <end position="310"/>
    </location>
</feature>
<sequence length="361" mass="38418">MATMTASPRTASSSRSTSTINDSSKIKSPLMLEKLHSHSSTAIIHHSSATSFNTDIRIPLGTKITLPGSGKGILRFIGEVHSKNGVFAGVELVGDLISKGKNSGEFEDIQYFKTSIPKSGLFLPYYKLLQVNANLYFNILKKRNSLPNSISNVSISSPLLSSTTNSSITTNNTSPILNSSSSLNSPLNNSREVSPTLISNSSKIFRRHSSLPRSEFDLTPSKKGKLSPSGKAISNSNILHNYNTNNNTNSTRSNSISSFSANALGTAASSASSTTTANANTNSNNNLPPLSSASTLHSNRSSPPNPTNDSFAYLNNLKRVSTSSNSSAISAMLITNSSNSNLSTPNNTSINSKLEKDYRST</sequence>
<dbReference type="PROSITE" id="PS50245">
    <property type="entry name" value="CAP_GLY_2"/>
    <property type="match status" value="1"/>
</dbReference>
<name>A0A9W6WI00_CANBO</name>
<feature type="region of interest" description="Disordered" evidence="1">
    <location>
        <begin position="214"/>
        <end position="246"/>
    </location>
</feature>
<dbReference type="InterPro" id="IPR036859">
    <property type="entry name" value="CAP-Gly_dom_sf"/>
</dbReference>
<gene>
    <name evidence="3" type="ORF">Cboi02_000294700</name>
</gene>
<dbReference type="SUPFAM" id="SSF74924">
    <property type="entry name" value="Cap-Gly domain"/>
    <property type="match status" value="1"/>
</dbReference>